<evidence type="ECO:0000256" key="4">
    <source>
        <dbReference type="ARBA" id="ARBA00022692"/>
    </source>
</evidence>
<comment type="subcellular location">
    <subcellularLocation>
        <location evidence="1 7">Cell membrane</location>
        <topology evidence="1 7">Multi-pass membrane protein</topology>
    </subcellularLocation>
</comment>
<dbReference type="NCBIfam" id="TIGR00765">
    <property type="entry name" value="yihY_not_rbn"/>
    <property type="match status" value="1"/>
</dbReference>
<protein>
    <recommendedName>
        <fullName evidence="7">UPF0761 membrane protein GZH52_11640</fullName>
    </recommendedName>
</protein>
<evidence type="ECO:0000256" key="2">
    <source>
        <dbReference type="ARBA" id="ARBA00022475"/>
    </source>
</evidence>
<dbReference type="PANTHER" id="PTHR30213">
    <property type="entry name" value="INNER MEMBRANE PROTEIN YHJD"/>
    <property type="match status" value="1"/>
</dbReference>
<evidence type="ECO:0000313" key="9">
    <source>
        <dbReference type="Proteomes" id="UP000482578"/>
    </source>
</evidence>
<keyword evidence="4 7" id="KW-0812">Transmembrane</keyword>
<organism evidence="8 9">
    <name type="scientific">Crenobacter caeni</name>
    <dbReference type="NCBI Taxonomy" id="2705474"/>
    <lineage>
        <taxon>Bacteria</taxon>
        <taxon>Pseudomonadati</taxon>
        <taxon>Pseudomonadota</taxon>
        <taxon>Betaproteobacteria</taxon>
        <taxon>Neisseriales</taxon>
        <taxon>Neisseriaceae</taxon>
        <taxon>Crenobacter</taxon>
    </lineage>
</organism>
<reference evidence="8 9" key="1">
    <citation type="submission" date="2020-02" db="EMBL/GenBank/DDBJ databases">
        <authorList>
            <person name="Yang Z."/>
        </authorList>
    </citation>
    <scope>NUCLEOTIDE SEQUENCE [LARGE SCALE GENOMIC DNA]</scope>
    <source>
        <strain evidence="8 9">HX-7-9</strain>
    </source>
</reference>
<dbReference type="PANTHER" id="PTHR30213:SF0">
    <property type="entry name" value="UPF0761 MEMBRANE PROTEIN YIHY"/>
    <property type="match status" value="1"/>
</dbReference>
<proteinExistence type="inferred from homology"/>
<dbReference type="InterPro" id="IPR017039">
    <property type="entry name" value="Virul_fac_BrkB"/>
</dbReference>
<evidence type="ECO:0000256" key="1">
    <source>
        <dbReference type="ARBA" id="ARBA00004651"/>
    </source>
</evidence>
<dbReference type="EMBL" id="JAAGAA010000010">
    <property type="protein sequence ID" value="NDV13434.1"/>
    <property type="molecule type" value="Genomic_DNA"/>
</dbReference>
<keyword evidence="6 7" id="KW-0472">Membrane</keyword>
<evidence type="ECO:0000256" key="6">
    <source>
        <dbReference type="ARBA" id="ARBA00023136"/>
    </source>
</evidence>
<dbReference type="InterPro" id="IPR023679">
    <property type="entry name" value="UPF0761_bac"/>
</dbReference>
<evidence type="ECO:0000313" key="8">
    <source>
        <dbReference type="EMBL" id="NDV13434.1"/>
    </source>
</evidence>
<feature type="transmembrane region" description="Helical" evidence="7">
    <location>
        <begin position="206"/>
        <end position="227"/>
    </location>
</feature>
<keyword evidence="5 7" id="KW-1133">Transmembrane helix</keyword>
<evidence type="ECO:0000256" key="3">
    <source>
        <dbReference type="ARBA" id="ARBA00022519"/>
    </source>
</evidence>
<dbReference type="Proteomes" id="UP000482578">
    <property type="component" value="Unassembled WGS sequence"/>
</dbReference>
<evidence type="ECO:0000256" key="7">
    <source>
        <dbReference type="HAMAP-Rule" id="MF_00672"/>
    </source>
</evidence>
<dbReference type="HAMAP" id="MF_00672">
    <property type="entry name" value="UPF0761"/>
    <property type="match status" value="1"/>
</dbReference>
<gene>
    <name evidence="8" type="ORF">GZH52_11640</name>
</gene>
<feature type="transmembrane region" description="Helical" evidence="7">
    <location>
        <begin position="135"/>
        <end position="155"/>
    </location>
</feature>
<dbReference type="AlphaFoldDB" id="A0A6B2KTJ7"/>
<keyword evidence="9" id="KW-1185">Reference proteome</keyword>
<comment type="similarity">
    <text evidence="7">Belongs to the UPF0761 family.</text>
</comment>
<feature type="transmembrane region" description="Helical" evidence="7">
    <location>
        <begin position="66"/>
        <end position="86"/>
    </location>
</feature>
<accession>A0A6B2KTJ7</accession>
<dbReference type="Pfam" id="PF03631">
    <property type="entry name" value="Virul_fac_BrkB"/>
    <property type="match status" value="1"/>
</dbReference>
<dbReference type="RefSeq" id="WP_163316630.1">
    <property type="nucleotide sequence ID" value="NZ_JAAGAA010000010.1"/>
</dbReference>
<comment type="caution">
    <text evidence="8">The sequence shown here is derived from an EMBL/GenBank/DDBJ whole genome shotgun (WGS) entry which is preliminary data.</text>
</comment>
<feature type="transmembrane region" description="Helical" evidence="7">
    <location>
        <begin position="92"/>
        <end position="114"/>
    </location>
</feature>
<keyword evidence="2 7" id="KW-1003">Cell membrane</keyword>
<feature type="transmembrane region" description="Helical" evidence="7">
    <location>
        <begin position="247"/>
        <end position="270"/>
    </location>
</feature>
<evidence type="ECO:0000256" key="5">
    <source>
        <dbReference type="ARBA" id="ARBA00022989"/>
    </source>
</evidence>
<feature type="transmembrane region" description="Helical" evidence="7">
    <location>
        <begin position="34"/>
        <end position="54"/>
    </location>
</feature>
<keyword evidence="3" id="KW-0997">Cell inner membrane</keyword>
<name>A0A6B2KTJ7_9NEIS</name>
<sequence length="401" mass="44405">MPLSLLPRLAGFARFVLARMIRLRLIQVAGSLTYTTLLSLVPLLTIALTVFAAFPAFSEYSNRFKVLLLTTLVPEFAGKVITVYMREFTENAAGLTLFGVLFLALTSVMLMATIERTFNAIWSVNKPRPLLHQALVYWLVLSLGPVVLGGGLLAWRWLFKVTAFERISPLLDTAVQSAGSVLLTTLVLAFFLRIVPNRFVPLRDALVGGALTAVLLEAVRALFGVYIGQMGSYQTIYGAFASIPIFLLWVFLLWMVVLGGASFTASLAYWEGDAWRRRNEPRRRFLDAIEVLLLLDAAQETGGALSARALRAEVAVGFDELGWVLDRLSANGLVERTQSGDWVLARRLSTVTLAELFERFVYRGGQADDAVAREVEDVFAPFSTTLSSITLADFARRVRQK</sequence>
<feature type="transmembrane region" description="Helical" evidence="7">
    <location>
        <begin position="175"/>
        <end position="194"/>
    </location>
</feature>
<dbReference type="GO" id="GO:0005886">
    <property type="term" value="C:plasma membrane"/>
    <property type="evidence" value="ECO:0007669"/>
    <property type="project" value="UniProtKB-SubCell"/>
</dbReference>